<evidence type="ECO:0000256" key="5">
    <source>
        <dbReference type="ARBA" id="ARBA00022692"/>
    </source>
</evidence>
<evidence type="ECO:0000259" key="9">
    <source>
        <dbReference type="Pfam" id="PF02687"/>
    </source>
</evidence>
<feature type="domain" description="ABC3 transporter permease C-terminal" evidence="9">
    <location>
        <begin position="302"/>
        <end position="426"/>
    </location>
</feature>
<dbReference type="InterPro" id="IPR011925">
    <property type="entry name" value="LolCE_TM"/>
</dbReference>
<evidence type="ECO:0000256" key="8">
    <source>
        <dbReference type="SAM" id="Phobius"/>
    </source>
</evidence>
<evidence type="ECO:0000256" key="2">
    <source>
        <dbReference type="ARBA" id="ARBA00005236"/>
    </source>
</evidence>
<dbReference type="InterPro" id="IPR025857">
    <property type="entry name" value="MacB_PCD"/>
</dbReference>
<dbReference type="AlphaFoldDB" id="A0A7X6DQL8"/>
<feature type="transmembrane region" description="Helical" evidence="8">
    <location>
        <begin position="395"/>
        <end position="416"/>
    </location>
</feature>
<evidence type="ECO:0000256" key="7">
    <source>
        <dbReference type="ARBA" id="ARBA00023136"/>
    </source>
</evidence>
<dbReference type="GO" id="GO:0042953">
    <property type="term" value="P:lipoprotein transport"/>
    <property type="evidence" value="ECO:0007669"/>
    <property type="project" value="InterPro"/>
</dbReference>
<dbReference type="EMBL" id="VTOW01000002">
    <property type="protein sequence ID" value="NKE71593.1"/>
    <property type="molecule type" value="Genomic_DNA"/>
</dbReference>
<dbReference type="NCBIfam" id="TIGR02212">
    <property type="entry name" value="lolCE"/>
    <property type="match status" value="1"/>
</dbReference>
<dbReference type="PANTHER" id="PTHR30489">
    <property type="entry name" value="LIPOPROTEIN-RELEASING SYSTEM TRANSMEMBRANE PROTEIN LOLE"/>
    <property type="match status" value="1"/>
</dbReference>
<dbReference type="Pfam" id="PF02687">
    <property type="entry name" value="FtsX"/>
    <property type="match status" value="1"/>
</dbReference>
<name>A0A7X6DQL8_9BACT</name>
<organism evidence="11 12">
    <name type="scientific">Candidatus Manganitrophus noduliformans</name>
    <dbReference type="NCBI Taxonomy" id="2606439"/>
    <lineage>
        <taxon>Bacteria</taxon>
        <taxon>Pseudomonadati</taxon>
        <taxon>Nitrospirota</taxon>
        <taxon>Nitrospiria</taxon>
        <taxon>Candidatus Troglogloeales</taxon>
        <taxon>Candidatus Manganitrophaceae</taxon>
        <taxon>Candidatus Manganitrophus</taxon>
    </lineage>
</organism>
<evidence type="ECO:0000313" key="11">
    <source>
        <dbReference type="EMBL" id="NKE71593.1"/>
    </source>
</evidence>
<keyword evidence="5 8" id="KW-0812">Transmembrane</keyword>
<keyword evidence="3" id="KW-0813">Transport</keyword>
<gene>
    <name evidence="11" type="ORF">MNODULE_12665</name>
</gene>
<proteinExistence type="inferred from homology"/>
<protein>
    <submittedName>
        <fullName evidence="11">Lipoprotein-releasing ABC transporter permease subunit</fullName>
    </submittedName>
</protein>
<comment type="caution">
    <text evidence="11">The sequence shown here is derived from an EMBL/GenBank/DDBJ whole genome shotgun (WGS) entry which is preliminary data.</text>
</comment>
<keyword evidence="6 8" id="KW-1133">Transmembrane helix</keyword>
<evidence type="ECO:0000313" key="12">
    <source>
        <dbReference type="Proteomes" id="UP000534783"/>
    </source>
</evidence>
<comment type="similarity">
    <text evidence="2">Belongs to the ABC-4 integral membrane protein family. LolC/E subfamily.</text>
</comment>
<feature type="domain" description="MacB-like periplasmic core" evidence="10">
    <location>
        <begin position="25"/>
        <end position="272"/>
    </location>
</feature>
<keyword evidence="4" id="KW-1003">Cell membrane</keyword>
<dbReference type="GO" id="GO:0098797">
    <property type="term" value="C:plasma membrane protein complex"/>
    <property type="evidence" value="ECO:0007669"/>
    <property type="project" value="TreeGrafter"/>
</dbReference>
<comment type="subcellular location">
    <subcellularLocation>
        <location evidence="1">Cell membrane</location>
        <topology evidence="1">Multi-pass membrane protein</topology>
    </subcellularLocation>
</comment>
<evidence type="ECO:0000256" key="4">
    <source>
        <dbReference type="ARBA" id="ARBA00022475"/>
    </source>
</evidence>
<dbReference type="InterPro" id="IPR051447">
    <property type="entry name" value="Lipoprotein-release_system"/>
</dbReference>
<keyword evidence="11" id="KW-0449">Lipoprotein</keyword>
<dbReference type="InterPro" id="IPR003838">
    <property type="entry name" value="ABC3_permease_C"/>
</dbReference>
<dbReference type="RefSeq" id="WP_168061160.1">
    <property type="nucleotide sequence ID" value="NZ_VTOW01000002.1"/>
</dbReference>
<evidence type="ECO:0000259" key="10">
    <source>
        <dbReference type="Pfam" id="PF12704"/>
    </source>
</evidence>
<evidence type="ECO:0000256" key="6">
    <source>
        <dbReference type="ARBA" id="ARBA00022989"/>
    </source>
</evidence>
<evidence type="ECO:0000256" key="3">
    <source>
        <dbReference type="ARBA" id="ARBA00022448"/>
    </source>
</evidence>
<keyword evidence="7 8" id="KW-0472">Membrane</keyword>
<keyword evidence="12" id="KW-1185">Reference proteome</keyword>
<evidence type="ECO:0000256" key="1">
    <source>
        <dbReference type="ARBA" id="ARBA00004651"/>
    </source>
</evidence>
<dbReference type="PANTHER" id="PTHR30489:SF0">
    <property type="entry name" value="LIPOPROTEIN-RELEASING SYSTEM TRANSMEMBRANE PROTEIN LOLE"/>
    <property type="match status" value="1"/>
</dbReference>
<dbReference type="Pfam" id="PF12704">
    <property type="entry name" value="MacB_PCD"/>
    <property type="match status" value="1"/>
</dbReference>
<dbReference type="Proteomes" id="UP000534783">
    <property type="component" value="Unassembled WGS sequence"/>
</dbReference>
<accession>A0A7X6DQL8</accession>
<sequence>MPYEFFVGLRYLKAKRRQKSISLNTLISIGGVMVGVAALIATLAVMTGFKEDLRDKILGTNSHIVITDRTRDEIPEYPRLVDEAKKVPHVVAATPFIFRQVLLSSDTNVFGVVLRGINPETEAEVTEIGKNIIEGRLDYLTNPPDSSLPEEEIGETEGEPEKILPGIIIGRELAGRLGAFLGDRINIVSPVGQEGASIGKSLTGPMGFTPKIRKFRVVGIFDSGMYEYDSSLAYISIKEAQNFFNLSDAVTGIEVKVDDIFIADRVADQIETHLGFPYQARDWMKLNRNLFSALQLEKMMMFIILVLIILVASFNIVSTLTMTVVEKSREIAILKAMGATRESIMRIFMMEGVIIGLVGVILGTPLGLVVCWMLQKFYTLPADIYYISHLPVKINALDVFVVSLAAVLIGFFATLYPSWQAAKLDPAEALRYE</sequence>
<feature type="transmembrane region" description="Helical" evidence="8">
    <location>
        <begin position="299"/>
        <end position="325"/>
    </location>
</feature>
<feature type="transmembrane region" description="Helical" evidence="8">
    <location>
        <begin position="346"/>
        <end position="375"/>
    </location>
</feature>
<dbReference type="GO" id="GO:0044874">
    <property type="term" value="P:lipoprotein localization to outer membrane"/>
    <property type="evidence" value="ECO:0007669"/>
    <property type="project" value="TreeGrafter"/>
</dbReference>
<reference evidence="11 12" key="1">
    <citation type="journal article" date="2020" name="Nature">
        <title>Bacterial chemolithoautotrophy via manganese oxidation.</title>
        <authorList>
            <person name="Yu H."/>
            <person name="Leadbetter J.R."/>
        </authorList>
    </citation>
    <scope>NUCLEOTIDE SEQUENCE [LARGE SCALE GENOMIC DNA]</scope>
    <source>
        <strain evidence="11 12">Mn-1</strain>
    </source>
</reference>
<feature type="transmembrane region" description="Helical" evidence="8">
    <location>
        <begin position="21"/>
        <end position="46"/>
    </location>
</feature>